<dbReference type="EC" id="7.1.1.2" evidence="13"/>
<dbReference type="AlphaFoldDB" id="A0A4D6C436"/>
<evidence type="ECO:0000313" key="14">
    <source>
        <dbReference type="EMBL" id="QBX98455.1"/>
    </source>
</evidence>
<dbReference type="PANTHER" id="PTHR11058:SF9">
    <property type="entry name" value="NADH-UBIQUINONE OXIDOREDUCTASE CHAIN 3"/>
    <property type="match status" value="1"/>
</dbReference>
<evidence type="ECO:0000256" key="5">
    <source>
        <dbReference type="ARBA" id="ARBA00022448"/>
    </source>
</evidence>
<dbReference type="InterPro" id="IPR023043">
    <property type="entry name" value="NAD(P)H_OxRDtase_bac/plastid"/>
</dbReference>
<dbReference type="GeneID" id="40351375"/>
<evidence type="ECO:0000256" key="13">
    <source>
        <dbReference type="RuleBase" id="RU003640"/>
    </source>
</evidence>
<evidence type="ECO:0000256" key="1">
    <source>
        <dbReference type="ARBA" id="ARBA00003257"/>
    </source>
</evidence>
<dbReference type="PANTHER" id="PTHR11058">
    <property type="entry name" value="NADH-UBIQUINONE OXIDOREDUCTASE CHAIN 3"/>
    <property type="match status" value="1"/>
</dbReference>
<comment type="catalytic activity">
    <reaction evidence="12 13">
        <text>a ubiquinone + NADH + 5 H(+)(in) = a ubiquinol + NAD(+) + 4 H(+)(out)</text>
        <dbReference type="Rhea" id="RHEA:29091"/>
        <dbReference type="Rhea" id="RHEA-COMP:9565"/>
        <dbReference type="Rhea" id="RHEA-COMP:9566"/>
        <dbReference type="ChEBI" id="CHEBI:15378"/>
        <dbReference type="ChEBI" id="CHEBI:16389"/>
        <dbReference type="ChEBI" id="CHEBI:17976"/>
        <dbReference type="ChEBI" id="CHEBI:57540"/>
        <dbReference type="ChEBI" id="CHEBI:57945"/>
        <dbReference type="EC" id="7.1.1.2"/>
    </reaction>
</comment>
<keyword evidence="11 13" id="KW-0472">Membrane</keyword>
<evidence type="ECO:0000256" key="7">
    <source>
        <dbReference type="ARBA" id="ARBA00022967"/>
    </source>
</evidence>
<keyword evidence="8 13" id="KW-1133">Transmembrane helix</keyword>
<evidence type="ECO:0000256" key="8">
    <source>
        <dbReference type="ARBA" id="ARBA00022989"/>
    </source>
</evidence>
<evidence type="ECO:0000256" key="3">
    <source>
        <dbReference type="ARBA" id="ARBA00008472"/>
    </source>
</evidence>
<feature type="transmembrane region" description="Helical" evidence="13">
    <location>
        <begin position="86"/>
        <end position="107"/>
    </location>
</feature>
<protein>
    <recommendedName>
        <fullName evidence="4 13">NADH-ubiquinone oxidoreductase chain 3</fullName>
        <ecNumber evidence="13">7.1.1.2</ecNumber>
    </recommendedName>
</protein>
<dbReference type="EMBL" id="MK085998">
    <property type="protein sequence ID" value="QBX98455.1"/>
    <property type="molecule type" value="Genomic_DNA"/>
</dbReference>
<evidence type="ECO:0000256" key="12">
    <source>
        <dbReference type="ARBA" id="ARBA00049551"/>
    </source>
</evidence>
<dbReference type="GO" id="GO:0016651">
    <property type="term" value="F:oxidoreductase activity, acting on NAD(P)H"/>
    <property type="evidence" value="ECO:0007669"/>
    <property type="project" value="InterPro"/>
</dbReference>
<comment type="function">
    <text evidence="1">Core subunit of the mitochondrial membrane respiratory chain NADH dehydrogenase (Complex I) that is believed to belong to the minimal assembly required for catalysis. Complex I functions in the transfer of electrons from NADH to the respiratory chain. The immediate electron acceptor for the enzyme is believed to be ubiquinone.</text>
</comment>
<gene>
    <name evidence="14" type="primary">nad3</name>
</gene>
<evidence type="ECO:0000256" key="11">
    <source>
        <dbReference type="ARBA" id="ARBA00023136"/>
    </source>
</evidence>
<proteinExistence type="inferred from homology"/>
<accession>A0A4D6C436</accession>
<keyword evidence="13" id="KW-0249">Electron transport</keyword>
<dbReference type="GO" id="GO:0008137">
    <property type="term" value="F:NADH dehydrogenase (ubiquinone) activity"/>
    <property type="evidence" value="ECO:0007669"/>
    <property type="project" value="UniProtKB-UniRule"/>
</dbReference>
<comment type="subcellular location">
    <subcellularLocation>
        <location evidence="2 13">Mitochondrion membrane</location>
        <topology evidence="2 13">Multi-pass membrane protein</topology>
    </subcellularLocation>
</comment>
<dbReference type="GO" id="GO:0031966">
    <property type="term" value="C:mitochondrial membrane"/>
    <property type="evidence" value="ECO:0007669"/>
    <property type="project" value="UniProtKB-SubCell"/>
</dbReference>
<geneLocation type="mitochondrion" evidence="14"/>
<dbReference type="GO" id="GO:0030964">
    <property type="term" value="C:NADH dehydrogenase complex"/>
    <property type="evidence" value="ECO:0007669"/>
    <property type="project" value="TreeGrafter"/>
</dbReference>
<name>A0A4D6C436_9CHLO</name>
<evidence type="ECO:0000256" key="2">
    <source>
        <dbReference type="ARBA" id="ARBA00004225"/>
    </source>
</evidence>
<dbReference type="InterPro" id="IPR000440">
    <property type="entry name" value="NADH_UbQ/plastoQ_OxRdtase_su3"/>
</dbReference>
<dbReference type="Gene3D" id="1.20.58.1610">
    <property type="entry name" value="NADH:ubiquinone/plastoquinone oxidoreductase, chain 3"/>
    <property type="match status" value="1"/>
</dbReference>
<comment type="similarity">
    <text evidence="3 13">Belongs to the complex I subunit 3 family.</text>
</comment>
<dbReference type="Pfam" id="PF00507">
    <property type="entry name" value="Oxidored_q4"/>
    <property type="match status" value="1"/>
</dbReference>
<sequence length="117" mass="13599">MTEFFPIFIFLIISLGLSLILVGIPFIVAPQKADPEKISAYECGFDPFDDARGKFDIRFYLVAILFIIFDLEVSFLFPWSLVLGEISFFGFWTMIFFLLILTLGFVYEWKKGALDWE</sequence>
<keyword evidence="13 14" id="KW-0496">Mitochondrion</keyword>
<keyword evidence="9 13" id="KW-0520">NAD</keyword>
<dbReference type="InterPro" id="IPR038430">
    <property type="entry name" value="NDAH_ubi_oxred_su3_sf"/>
</dbReference>
<keyword evidence="13" id="KW-0679">Respiratory chain</keyword>
<evidence type="ECO:0000256" key="4">
    <source>
        <dbReference type="ARBA" id="ARBA00021007"/>
    </source>
</evidence>
<keyword evidence="7 13" id="KW-1278">Translocase</keyword>
<feature type="transmembrane region" description="Helical" evidence="13">
    <location>
        <begin position="6"/>
        <end position="29"/>
    </location>
</feature>
<evidence type="ECO:0000256" key="9">
    <source>
        <dbReference type="ARBA" id="ARBA00023027"/>
    </source>
</evidence>
<feature type="transmembrane region" description="Helical" evidence="13">
    <location>
        <begin position="59"/>
        <end position="80"/>
    </location>
</feature>
<dbReference type="HAMAP" id="MF_01394">
    <property type="entry name" value="NDH1_NuoA"/>
    <property type="match status" value="1"/>
</dbReference>
<reference evidence="14" key="1">
    <citation type="journal article" date="2019" name="Genome Biol. Evol.">
        <title>Tracing the Evolution of the Plastome and Mitogenome in the Chloropicophyceae Uncovered Convergent tRNA Gene Losses and a Variant Plastid Genetic Code.</title>
        <authorList>
            <person name="Turmel M."/>
            <person name="Dos Santos A.L."/>
            <person name="Otis C."/>
            <person name="Sergerie R."/>
            <person name="Lemieux C."/>
        </authorList>
    </citation>
    <scope>NUCLEOTIDE SEQUENCE</scope>
</reference>
<organism evidence="14">
    <name type="scientific">Chloropicon primus</name>
    <dbReference type="NCBI Taxonomy" id="1764295"/>
    <lineage>
        <taxon>Eukaryota</taxon>
        <taxon>Viridiplantae</taxon>
        <taxon>Chlorophyta</taxon>
        <taxon>Chloropicophyceae</taxon>
        <taxon>Chloropicales</taxon>
        <taxon>Chloropicaceae</taxon>
        <taxon>Chloropicon</taxon>
    </lineage>
</organism>
<evidence type="ECO:0000256" key="10">
    <source>
        <dbReference type="ARBA" id="ARBA00023075"/>
    </source>
</evidence>
<comment type="function">
    <text evidence="13">Core subunit of the mitochondrial membrane respiratory chain NADH dehydrogenase (Complex I) which catalyzes electron transfer from NADH through the respiratory chain, using ubiquinone as an electron acceptor. Essential for the catalytic activity of complex I.</text>
</comment>
<dbReference type="FunFam" id="1.20.58.1610:FF:000004">
    <property type="entry name" value="NADH-quinone oxidoreductase subunit A"/>
    <property type="match status" value="1"/>
</dbReference>
<keyword evidence="6 13" id="KW-0812">Transmembrane</keyword>
<keyword evidence="5 13" id="KW-0813">Transport</keyword>
<dbReference type="RefSeq" id="YP_009646584.1">
    <property type="nucleotide sequence ID" value="NC_042490.1"/>
</dbReference>
<evidence type="ECO:0000256" key="6">
    <source>
        <dbReference type="ARBA" id="ARBA00022692"/>
    </source>
</evidence>
<keyword evidence="10 13" id="KW-0830">Ubiquinone</keyword>